<evidence type="ECO:0000256" key="1">
    <source>
        <dbReference type="SAM" id="Phobius"/>
    </source>
</evidence>
<gene>
    <name evidence="2" type="ORF">CW751_05945</name>
</gene>
<dbReference type="OrthoDB" id="9809859at2"/>
<sequence length="204" mass="22707">MKLASTIMVIGSALLLGLFIYPLWHVELEAPQYPRGLGMNIHLDGIVGYTKHDIRNIDGLNHYIGMKTLPKKGDMWEFTVFPLVVGGMSVLGIIIGLFGFFKRSAYKWFMAWFVLMTVLGILGMIDFNAWMTDYGTNLDPNAIMKMTDDFGNPLSYKPPLFGSKDILNFTAVSYPSLGGILLGIGMALTFISYFVGKKLSKKSN</sequence>
<dbReference type="EMBL" id="PJNI01000005">
    <property type="protein sequence ID" value="PKR81123.1"/>
    <property type="molecule type" value="Genomic_DNA"/>
</dbReference>
<organism evidence="2 3">
    <name type="scientific">Brumimicrobium salinarum</name>
    <dbReference type="NCBI Taxonomy" id="2058658"/>
    <lineage>
        <taxon>Bacteria</taxon>
        <taxon>Pseudomonadati</taxon>
        <taxon>Bacteroidota</taxon>
        <taxon>Flavobacteriia</taxon>
        <taxon>Flavobacteriales</taxon>
        <taxon>Crocinitomicaceae</taxon>
        <taxon>Brumimicrobium</taxon>
    </lineage>
</organism>
<keyword evidence="3" id="KW-1185">Reference proteome</keyword>
<feature type="transmembrane region" description="Helical" evidence="1">
    <location>
        <begin position="7"/>
        <end position="24"/>
    </location>
</feature>
<feature type="transmembrane region" description="Helical" evidence="1">
    <location>
        <begin position="108"/>
        <end position="131"/>
    </location>
</feature>
<dbReference type="RefSeq" id="WP_101334083.1">
    <property type="nucleotide sequence ID" value="NZ_PJNI01000005.1"/>
</dbReference>
<protein>
    <submittedName>
        <fullName evidence="2">Uncharacterized protein</fullName>
    </submittedName>
</protein>
<evidence type="ECO:0000313" key="3">
    <source>
        <dbReference type="Proteomes" id="UP000236654"/>
    </source>
</evidence>
<dbReference type="AlphaFoldDB" id="A0A2I0R3H2"/>
<keyword evidence="1" id="KW-0472">Membrane</keyword>
<reference evidence="2 3" key="1">
    <citation type="submission" date="2017-12" db="EMBL/GenBank/DDBJ databases">
        <title>The draft genome sequence of Brumimicrobium saltpan LHR20.</title>
        <authorList>
            <person name="Do Z.-J."/>
            <person name="Luo H.-R."/>
        </authorList>
    </citation>
    <scope>NUCLEOTIDE SEQUENCE [LARGE SCALE GENOMIC DNA]</scope>
    <source>
        <strain evidence="2 3">LHR20</strain>
    </source>
</reference>
<proteinExistence type="predicted"/>
<dbReference type="Proteomes" id="UP000236654">
    <property type="component" value="Unassembled WGS sequence"/>
</dbReference>
<comment type="caution">
    <text evidence="2">The sequence shown here is derived from an EMBL/GenBank/DDBJ whole genome shotgun (WGS) entry which is preliminary data.</text>
</comment>
<feature type="transmembrane region" description="Helical" evidence="1">
    <location>
        <begin position="177"/>
        <end position="196"/>
    </location>
</feature>
<name>A0A2I0R3H2_9FLAO</name>
<keyword evidence="1" id="KW-1133">Transmembrane helix</keyword>
<feature type="transmembrane region" description="Helical" evidence="1">
    <location>
        <begin position="80"/>
        <end position="101"/>
    </location>
</feature>
<accession>A0A2I0R3H2</accession>
<evidence type="ECO:0000313" key="2">
    <source>
        <dbReference type="EMBL" id="PKR81123.1"/>
    </source>
</evidence>
<keyword evidence="1" id="KW-0812">Transmembrane</keyword>